<proteinExistence type="predicted"/>
<gene>
    <name evidence="1" type="ORF">HK103_004549</name>
</gene>
<organism evidence="1 2">
    <name type="scientific">Boothiomyces macroporosus</name>
    <dbReference type="NCBI Taxonomy" id="261099"/>
    <lineage>
        <taxon>Eukaryota</taxon>
        <taxon>Fungi</taxon>
        <taxon>Fungi incertae sedis</taxon>
        <taxon>Chytridiomycota</taxon>
        <taxon>Chytridiomycota incertae sedis</taxon>
        <taxon>Chytridiomycetes</taxon>
        <taxon>Rhizophydiales</taxon>
        <taxon>Terramycetaceae</taxon>
        <taxon>Boothiomyces</taxon>
    </lineage>
</organism>
<sequence>MNHRSVRSILNISRPNKLIYRRYSDEQKPFQFKKILGNLKDYGQVLAQQKTNIFQIFLWLIVGSVAMEMKWQKNEIKELELLRDTKVEQLRKQIQDLKRDYKEPEISKDFGLY</sequence>
<keyword evidence="2" id="KW-1185">Reference proteome</keyword>
<reference evidence="1" key="1">
    <citation type="submission" date="2020-05" db="EMBL/GenBank/DDBJ databases">
        <title>Phylogenomic resolution of chytrid fungi.</title>
        <authorList>
            <person name="Stajich J.E."/>
            <person name="Amses K."/>
            <person name="Simmons R."/>
            <person name="Seto K."/>
            <person name="Myers J."/>
            <person name="Bonds A."/>
            <person name="Quandt C.A."/>
            <person name="Barry K."/>
            <person name="Liu P."/>
            <person name="Grigoriev I."/>
            <person name="Longcore J.E."/>
            <person name="James T.Y."/>
        </authorList>
    </citation>
    <scope>NUCLEOTIDE SEQUENCE</scope>
    <source>
        <strain evidence="1">PLAUS21</strain>
    </source>
</reference>
<protein>
    <submittedName>
        <fullName evidence="1">Uncharacterized protein</fullName>
    </submittedName>
</protein>
<dbReference type="EMBL" id="JADGKB010000038">
    <property type="protein sequence ID" value="KAJ3257474.1"/>
    <property type="molecule type" value="Genomic_DNA"/>
</dbReference>
<comment type="caution">
    <text evidence="1">The sequence shown here is derived from an EMBL/GenBank/DDBJ whole genome shotgun (WGS) entry which is preliminary data.</text>
</comment>
<dbReference type="AlphaFoldDB" id="A0AAD5Y3D4"/>
<name>A0AAD5Y3D4_9FUNG</name>
<evidence type="ECO:0000313" key="2">
    <source>
        <dbReference type="Proteomes" id="UP001210925"/>
    </source>
</evidence>
<accession>A0AAD5Y3D4</accession>
<evidence type="ECO:0000313" key="1">
    <source>
        <dbReference type="EMBL" id="KAJ3257474.1"/>
    </source>
</evidence>
<dbReference type="Proteomes" id="UP001210925">
    <property type="component" value="Unassembled WGS sequence"/>
</dbReference>